<keyword evidence="3" id="KW-1185">Reference proteome</keyword>
<dbReference type="Proteomes" id="UP001500393">
    <property type="component" value="Unassembled WGS sequence"/>
</dbReference>
<evidence type="ECO:0000313" key="2">
    <source>
        <dbReference type="EMBL" id="GAA1560471.1"/>
    </source>
</evidence>
<feature type="region of interest" description="Disordered" evidence="1">
    <location>
        <begin position="119"/>
        <end position="139"/>
    </location>
</feature>
<evidence type="ECO:0000313" key="3">
    <source>
        <dbReference type="Proteomes" id="UP001500393"/>
    </source>
</evidence>
<name>A0ABN2CMZ0_9ACTN</name>
<organism evidence="2 3">
    <name type="scientific">Kribbella sancticallisti</name>
    <dbReference type="NCBI Taxonomy" id="460087"/>
    <lineage>
        <taxon>Bacteria</taxon>
        <taxon>Bacillati</taxon>
        <taxon>Actinomycetota</taxon>
        <taxon>Actinomycetes</taxon>
        <taxon>Propionibacteriales</taxon>
        <taxon>Kribbellaceae</taxon>
        <taxon>Kribbella</taxon>
    </lineage>
</organism>
<gene>
    <name evidence="2" type="ORF">GCM10009789_12190</name>
</gene>
<accession>A0ABN2CMZ0</accession>
<dbReference type="EMBL" id="BAAAOS010000008">
    <property type="protein sequence ID" value="GAA1560471.1"/>
    <property type="molecule type" value="Genomic_DNA"/>
</dbReference>
<dbReference type="SUPFAM" id="SSF48056">
    <property type="entry name" value="Di-copper centre-containing domain"/>
    <property type="match status" value="1"/>
</dbReference>
<sequence length="190" mass="21541">MTRQAAWRTGPVNGWHDDLIWYAAAIHQMKTLTFRLDEFPEVFNDALPQGLPLQQRRQMAAIARTWSDPLSLGYQAQVHATFAPAASRPKHQGRMAIWHQCAHNHWFFLPWHLSPGVRGRRPRPHQGAGRSGRRLGPPYWNYSDHQTQPEALGLPKPLRGADLPADVTIPGVPARVDESFPNPLFDPTRS</sequence>
<comment type="caution">
    <text evidence="2">The sequence shown here is derived from an EMBL/GenBank/DDBJ whole genome shotgun (WGS) entry which is preliminary data.</text>
</comment>
<dbReference type="Gene3D" id="1.10.1280.10">
    <property type="entry name" value="Di-copper center containing domain from catechol oxidase"/>
    <property type="match status" value="1"/>
</dbReference>
<reference evidence="2 3" key="1">
    <citation type="journal article" date="2019" name="Int. J. Syst. Evol. Microbiol.">
        <title>The Global Catalogue of Microorganisms (GCM) 10K type strain sequencing project: providing services to taxonomists for standard genome sequencing and annotation.</title>
        <authorList>
            <consortium name="The Broad Institute Genomics Platform"/>
            <consortium name="The Broad Institute Genome Sequencing Center for Infectious Disease"/>
            <person name="Wu L."/>
            <person name="Ma J."/>
        </authorList>
    </citation>
    <scope>NUCLEOTIDE SEQUENCE [LARGE SCALE GENOMIC DNA]</scope>
    <source>
        <strain evidence="2 3">JCM 14969</strain>
    </source>
</reference>
<protein>
    <submittedName>
        <fullName evidence="2">Uncharacterized protein</fullName>
    </submittedName>
</protein>
<evidence type="ECO:0000256" key="1">
    <source>
        <dbReference type="SAM" id="MobiDB-lite"/>
    </source>
</evidence>
<proteinExistence type="predicted"/>
<dbReference type="InterPro" id="IPR008922">
    <property type="entry name" value="Di-copper_centre_dom_sf"/>
</dbReference>